<dbReference type="CDD" id="cd17515">
    <property type="entry name" value="RMtype1_S_MjaORF132P_Sau1132ORF3780P-TRD1-CR1_like"/>
    <property type="match status" value="1"/>
</dbReference>
<evidence type="ECO:0000256" key="2">
    <source>
        <dbReference type="ARBA" id="ARBA00022747"/>
    </source>
</evidence>
<feature type="domain" description="Type I restriction modification DNA specificity" evidence="5">
    <location>
        <begin position="198"/>
        <end position="354"/>
    </location>
</feature>
<accession>A0A518BH85</accession>
<evidence type="ECO:0000256" key="4">
    <source>
        <dbReference type="SAM" id="Coils"/>
    </source>
</evidence>
<dbReference type="SUPFAM" id="SSF116734">
    <property type="entry name" value="DNA methylase specificity domain"/>
    <property type="match status" value="2"/>
</dbReference>
<keyword evidence="3" id="KW-0238">DNA-binding</keyword>
<evidence type="ECO:0000313" key="6">
    <source>
        <dbReference type="EMBL" id="QDU66326.1"/>
    </source>
</evidence>
<evidence type="ECO:0000256" key="3">
    <source>
        <dbReference type="ARBA" id="ARBA00023125"/>
    </source>
</evidence>
<dbReference type="GO" id="GO:0009307">
    <property type="term" value="P:DNA restriction-modification system"/>
    <property type="evidence" value="ECO:0007669"/>
    <property type="project" value="UniProtKB-KW"/>
</dbReference>
<organism evidence="6 7">
    <name type="scientific">Engelhardtia mirabilis</name>
    <dbReference type="NCBI Taxonomy" id="2528011"/>
    <lineage>
        <taxon>Bacteria</taxon>
        <taxon>Pseudomonadati</taxon>
        <taxon>Planctomycetota</taxon>
        <taxon>Planctomycetia</taxon>
        <taxon>Planctomycetia incertae sedis</taxon>
        <taxon>Engelhardtia</taxon>
    </lineage>
</organism>
<keyword evidence="2" id="KW-0680">Restriction system</keyword>
<dbReference type="Gene3D" id="3.90.220.20">
    <property type="entry name" value="DNA methylase specificity domains"/>
    <property type="match status" value="2"/>
</dbReference>
<dbReference type="Proteomes" id="UP000316921">
    <property type="component" value="Chromosome"/>
</dbReference>
<name>A0A518BH85_9BACT</name>
<dbReference type="REBASE" id="355315">
    <property type="entry name" value="S.PbaPla133ORF13950P"/>
</dbReference>
<evidence type="ECO:0000256" key="1">
    <source>
        <dbReference type="ARBA" id="ARBA00010923"/>
    </source>
</evidence>
<dbReference type="PANTHER" id="PTHR43140">
    <property type="entry name" value="TYPE-1 RESTRICTION ENZYME ECOKI SPECIFICITY PROTEIN"/>
    <property type="match status" value="1"/>
</dbReference>
<dbReference type="PANTHER" id="PTHR43140:SF1">
    <property type="entry name" value="TYPE I RESTRICTION ENZYME ECOKI SPECIFICITY SUBUNIT"/>
    <property type="match status" value="1"/>
</dbReference>
<comment type="similarity">
    <text evidence="1">Belongs to the type-I restriction system S methylase family.</text>
</comment>
<evidence type="ECO:0000259" key="5">
    <source>
        <dbReference type="Pfam" id="PF01420"/>
    </source>
</evidence>
<gene>
    <name evidence="6" type="primary">hsdS</name>
    <name evidence="6" type="ORF">Pla133_13960</name>
</gene>
<dbReference type="KEGG" id="pbap:Pla133_13960"/>
<dbReference type="InterPro" id="IPR051212">
    <property type="entry name" value="Type-I_RE_S_subunit"/>
</dbReference>
<sequence>MGDPPGDVAIYPHGAPDAIITADCVKWSVDPSVADSRFLAYATRSPAVREQILDQTKGVAQRKISLARFKAVKYPLAPLAVQQAIASALDSYFSRLDDAVANLERVQRNLKRYRASVLKAAVEGRLVPTEAELARAEGRDYEPASVLLERILAERRRRWEEAELEKMLAKGKPPKNDKWKAKYKEPAEPDLHGLPELPEGWCWTSLEQIAVWGSGGTPKRGQAEYYGGEIPWAVIGDLTDGPVGSTESTITPLGLAESSAKLLPSDSVLLAMYGSIGKLGISTIEMATNQAIAFAHPVLLTSRMLFTWLLAHRPHLVRQGKGGTQQNISQTVVKATVVPLPPIAELARIVDVVDAGLSHSDQVGGSLKICVSRIQTLRASLLGSAFRGTLLSRVDQESSDLAQPVASIA</sequence>
<dbReference type="InterPro" id="IPR000055">
    <property type="entry name" value="Restrct_endonuc_typeI_TRD"/>
</dbReference>
<dbReference type="AlphaFoldDB" id="A0A518BH85"/>
<reference evidence="6 7" key="1">
    <citation type="submission" date="2019-02" db="EMBL/GenBank/DDBJ databases">
        <title>Deep-cultivation of Planctomycetes and their phenomic and genomic characterization uncovers novel biology.</title>
        <authorList>
            <person name="Wiegand S."/>
            <person name="Jogler M."/>
            <person name="Boedeker C."/>
            <person name="Pinto D."/>
            <person name="Vollmers J."/>
            <person name="Rivas-Marin E."/>
            <person name="Kohn T."/>
            <person name="Peeters S.H."/>
            <person name="Heuer A."/>
            <person name="Rast P."/>
            <person name="Oberbeckmann S."/>
            <person name="Bunk B."/>
            <person name="Jeske O."/>
            <person name="Meyerdierks A."/>
            <person name="Storesund J.E."/>
            <person name="Kallscheuer N."/>
            <person name="Luecker S."/>
            <person name="Lage O.M."/>
            <person name="Pohl T."/>
            <person name="Merkel B.J."/>
            <person name="Hornburger P."/>
            <person name="Mueller R.-W."/>
            <person name="Bruemmer F."/>
            <person name="Labrenz M."/>
            <person name="Spormann A.M."/>
            <person name="Op den Camp H."/>
            <person name="Overmann J."/>
            <person name="Amann R."/>
            <person name="Jetten M.S.M."/>
            <person name="Mascher T."/>
            <person name="Medema M.H."/>
            <person name="Devos D.P."/>
            <person name="Kaster A.-K."/>
            <person name="Ovreas L."/>
            <person name="Rohde M."/>
            <person name="Galperin M.Y."/>
            <person name="Jogler C."/>
        </authorList>
    </citation>
    <scope>NUCLEOTIDE SEQUENCE [LARGE SCALE GENOMIC DNA]</scope>
    <source>
        <strain evidence="6 7">Pla133</strain>
    </source>
</reference>
<keyword evidence="7" id="KW-1185">Reference proteome</keyword>
<proteinExistence type="inferred from homology"/>
<dbReference type="Pfam" id="PF01420">
    <property type="entry name" value="Methylase_S"/>
    <property type="match status" value="2"/>
</dbReference>
<feature type="coiled-coil region" evidence="4">
    <location>
        <begin position="89"/>
        <end position="123"/>
    </location>
</feature>
<evidence type="ECO:0000313" key="7">
    <source>
        <dbReference type="Proteomes" id="UP000316921"/>
    </source>
</evidence>
<dbReference type="InterPro" id="IPR044946">
    <property type="entry name" value="Restrct_endonuc_typeI_TRD_sf"/>
</dbReference>
<dbReference type="GO" id="GO:0003677">
    <property type="term" value="F:DNA binding"/>
    <property type="evidence" value="ECO:0007669"/>
    <property type="project" value="UniProtKB-KW"/>
</dbReference>
<protein>
    <submittedName>
        <fullName evidence="6">Type-1 restriction enzyme EcoKI specificity protein</fullName>
    </submittedName>
</protein>
<feature type="domain" description="Type I restriction modification DNA specificity" evidence="5">
    <location>
        <begin position="18"/>
        <end position="94"/>
    </location>
</feature>
<keyword evidence="4" id="KW-0175">Coiled coil</keyword>
<dbReference type="EMBL" id="CP036287">
    <property type="protein sequence ID" value="QDU66326.1"/>
    <property type="molecule type" value="Genomic_DNA"/>
</dbReference>